<organism evidence="2 3">
    <name type="scientific">Papaver atlanticum</name>
    <dbReference type="NCBI Taxonomy" id="357466"/>
    <lineage>
        <taxon>Eukaryota</taxon>
        <taxon>Viridiplantae</taxon>
        <taxon>Streptophyta</taxon>
        <taxon>Embryophyta</taxon>
        <taxon>Tracheophyta</taxon>
        <taxon>Spermatophyta</taxon>
        <taxon>Magnoliopsida</taxon>
        <taxon>Ranunculales</taxon>
        <taxon>Papaveraceae</taxon>
        <taxon>Papaveroideae</taxon>
        <taxon>Papaver</taxon>
    </lineage>
</organism>
<proteinExistence type="predicted"/>
<reference evidence="2" key="1">
    <citation type="submission" date="2022-04" db="EMBL/GenBank/DDBJ databases">
        <title>A functionally conserved STORR gene fusion in Papaver species that diverged 16.8 million years ago.</title>
        <authorList>
            <person name="Catania T."/>
        </authorList>
    </citation>
    <scope>NUCLEOTIDE SEQUENCE</scope>
    <source>
        <strain evidence="2">S-188037</strain>
    </source>
</reference>
<dbReference type="Proteomes" id="UP001202328">
    <property type="component" value="Unassembled WGS sequence"/>
</dbReference>
<feature type="region of interest" description="Disordered" evidence="1">
    <location>
        <begin position="107"/>
        <end position="136"/>
    </location>
</feature>
<feature type="compositionally biased region" description="Basic and acidic residues" evidence="1">
    <location>
        <begin position="37"/>
        <end position="65"/>
    </location>
</feature>
<keyword evidence="3" id="KW-1185">Reference proteome</keyword>
<feature type="compositionally biased region" description="Basic residues" evidence="1">
    <location>
        <begin position="116"/>
        <end position="127"/>
    </location>
</feature>
<feature type="region of interest" description="Disordered" evidence="1">
    <location>
        <begin position="1"/>
        <end position="65"/>
    </location>
</feature>
<accession>A0AAD4XNS4</accession>
<feature type="compositionally biased region" description="Basic residues" evidence="1">
    <location>
        <begin position="25"/>
        <end position="36"/>
    </location>
</feature>
<feature type="compositionally biased region" description="Polar residues" evidence="1">
    <location>
        <begin position="1"/>
        <end position="10"/>
    </location>
</feature>
<evidence type="ECO:0000313" key="2">
    <source>
        <dbReference type="EMBL" id="KAI3927877.1"/>
    </source>
</evidence>
<dbReference type="AlphaFoldDB" id="A0AAD4XNS4"/>
<evidence type="ECO:0000313" key="3">
    <source>
        <dbReference type="Proteomes" id="UP001202328"/>
    </source>
</evidence>
<name>A0AAD4XNS4_9MAGN</name>
<sequence length="151" mass="17284">MVILITSQNEPGPFGISDEDNNVGFHRHAPFKQLKKAGRDNDLDEHTGLSDNNEADRSGRKGRSAEENLKHNLFDYEEAQHLKNVVEEEEKAINLEEDDMDDFIVSEEEYDEHGSLPRRKKTHKKKERQAPGVSSSALQKAHYYLVMFTSS</sequence>
<comment type="caution">
    <text evidence="2">The sequence shown here is derived from an EMBL/GenBank/DDBJ whole genome shotgun (WGS) entry which is preliminary data.</text>
</comment>
<evidence type="ECO:0000256" key="1">
    <source>
        <dbReference type="SAM" id="MobiDB-lite"/>
    </source>
</evidence>
<gene>
    <name evidence="2" type="ORF">MKW98_023478</name>
</gene>
<protein>
    <submittedName>
        <fullName evidence="2">Uncharacterized protein</fullName>
    </submittedName>
</protein>
<dbReference type="EMBL" id="JAJJMB010007708">
    <property type="protein sequence ID" value="KAI3927877.1"/>
    <property type="molecule type" value="Genomic_DNA"/>
</dbReference>